<organism evidence="1 2">
    <name type="scientific">Catharanthus roseus</name>
    <name type="common">Madagascar periwinkle</name>
    <name type="synonym">Vinca rosea</name>
    <dbReference type="NCBI Taxonomy" id="4058"/>
    <lineage>
        <taxon>Eukaryota</taxon>
        <taxon>Viridiplantae</taxon>
        <taxon>Streptophyta</taxon>
        <taxon>Embryophyta</taxon>
        <taxon>Tracheophyta</taxon>
        <taxon>Spermatophyta</taxon>
        <taxon>Magnoliopsida</taxon>
        <taxon>eudicotyledons</taxon>
        <taxon>Gunneridae</taxon>
        <taxon>Pentapetalae</taxon>
        <taxon>asterids</taxon>
        <taxon>lamiids</taxon>
        <taxon>Gentianales</taxon>
        <taxon>Apocynaceae</taxon>
        <taxon>Rauvolfioideae</taxon>
        <taxon>Vinceae</taxon>
        <taxon>Catharanthinae</taxon>
        <taxon>Catharanthus</taxon>
    </lineage>
</organism>
<evidence type="ECO:0000313" key="1">
    <source>
        <dbReference type="EMBL" id="KAI5662369.1"/>
    </source>
</evidence>
<sequence length="113" mass="12728">MENGDDIQSPRNTLTPPKSPLCAPPITIEALYNSQCLLVLQYKDEICNPLQRLVNERGVDIVKTMVLMEPSLFKTFDQMMEIEEATKKKETARSKKGKELVYISSSADSFSSI</sequence>
<reference evidence="2" key="1">
    <citation type="journal article" date="2023" name="Nat. Plants">
        <title>Single-cell RNA sequencing provides a high-resolution roadmap for understanding the multicellular compartmentation of specialized metabolism.</title>
        <authorList>
            <person name="Sun S."/>
            <person name="Shen X."/>
            <person name="Li Y."/>
            <person name="Li Y."/>
            <person name="Wang S."/>
            <person name="Li R."/>
            <person name="Zhang H."/>
            <person name="Shen G."/>
            <person name="Guo B."/>
            <person name="Wei J."/>
            <person name="Xu J."/>
            <person name="St-Pierre B."/>
            <person name="Chen S."/>
            <person name="Sun C."/>
        </authorList>
    </citation>
    <scope>NUCLEOTIDE SEQUENCE [LARGE SCALE GENOMIC DNA]</scope>
</reference>
<gene>
    <name evidence="1" type="ORF">M9H77_21692</name>
</gene>
<keyword evidence="2" id="KW-1185">Reference proteome</keyword>
<accession>A0ACC0AQD4</accession>
<dbReference type="EMBL" id="CM044705">
    <property type="protein sequence ID" value="KAI5662369.1"/>
    <property type="molecule type" value="Genomic_DNA"/>
</dbReference>
<name>A0ACC0AQD4_CATRO</name>
<protein>
    <submittedName>
        <fullName evidence="1">Uncharacterized protein</fullName>
    </submittedName>
</protein>
<dbReference type="Proteomes" id="UP001060085">
    <property type="component" value="Linkage Group LG05"/>
</dbReference>
<evidence type="ECO:0000313" key="2">
    <source>
        <dbReference type="Proteomes" id="UP001060085"/>
    </source>
</evidence>
<comment type="caution">
    <text evidence="1">The sequence shown here is derived from an EMBL/GenBank/DDBJ whole genome shotgun (WGS) entry which is preliminary data.</text>
</comment>
<proteinExistence type="predicted"/>